<organism evidence="2 3">
    <name type="scientific">Eruca vesicaria subsp. sativa</name>
    <name type="common">Garden rocket</name>
    <name type="synonym">Eruca sativa</name>
    <dbReference type="NCBI Taxonomy" id="29727"/>
    <lineage>
        <taxon>Eukaryota</taxon>
        <taxon>Viridiplantae</taxon>
        <taxon>Streptophyta</taxon>
        <taxon>Embryophyta</taxon>
        <taxon>Tracheophyta</taxon>
        <taxon>Spermatophyta</taxon>
        <taxon>Magnoliopsida</taxon>
        <taxon>eudicotyledons</taxon>
        <taxon>Gunneridae</taxon>
        <taxon>Pentapetalae</taxon>
        <taxon>rosids</taxon>
        <taxon>malvids</taxon>
        <taxon>Brassicales</taxon>
        <taxon>Brassicaceae</taxon>
        <taxon>Brassiceae</taxon>
        <taxon>Eruca</taxon>
    </lineage>
</organism>
<name>A0ABC8KHX0_ERUVS</name>
<evidence type="ECO:0000313" key="3">
    <source>
        <dbReference type="Proteomes" id="UP001642260"/>
    </source>
</evidence>
<dbReference type="EMBL" id="CAKOAT010204155">
    <property type="protein sequence ID" value="CAH8355170.1"/>
    <property type="molecule type" value="Genomic_DNA"/>
</dbReference>
<proteinExistence type="predicted"/>
<keyword evidence="3" id="KW-1185">Reference proteome</keyword>
<evidence type="ECO:0000259" key="1">
    <source>
        <dbReference type="Pfam" id="PF23310"/>
    </source>
</evidence>
<accession>A0ABC8KHX0</accession>
<feature type="domain" description="At2g35280-like TPR" evidence="1">
    <location>
        <begin position="80"/>
        <end position="146"/>
    </location>
</feature>
<dbReference type="InterPro" id="IPR057136">
    <property type="entry name" value="At2g35280_TPR_dom"/>
</dbReference>
<dbReference type="AlphaFoldDB" id="A0ABC8KHX0"/>
<comment type="caution">
    <text evidence="2">The sequence shown here is derived from an EMBL/GenBank/DDBJ whole genome shotgun (WGS) entry which is preliminary data.</text>
</comment>
<dbReference type="InterPro" id="IPR040338">
    <property type="entry name" value="At1g67623-like"/>
</dbReference>
<reference evidence="2 3" key="1">
    <citation type="submission" date="2022-03" db="EMBL/GenBank/DDBJ databases">
        <authorList>
            <person name="Macdonald S."/>
            <person name="Ahmed S."/>
            <person name="Newling K."/>
        </authorList>
    </citation>
    <scope>NUCLEOTIDE SEQUENCE [LARGE SCALE GENOMIC DNA]</scope>
</reference>
<dbReference type="Proteomes" id="UP001642260">
    <property type="component" value="Unassembled WGS sequence"/>
</dbReference>
<dbReference type="PANTHER" id="PTHR33784:SF42">
    <property type="entry name" value="F-BOX DOMAIN-CONTAINING PROTEIN"/>
    <property type="match status" value="1"/>
</dbReference>
<protein>
    <recommendedName>
        <fullName evidence="1">At2g35280-like TPR domain-containing protein</fullName>
    </recommendedName>
</protein>
<dbReference type="PANTHER" id="PTHR33784">
    <property type="entry name" value="OS05G0482100 PROTEIN"/>
    <property type="match status" value="1"/>
</dbReference>
<sequence>MANHHHTTILQSFPFFVQIRIIMLIAKHSVESFQNVLTAFSSLGLAAKTPDVPKKLNFHELTVKSLTKIHMYQNLLSLSLSAGNLEALYLRGMEEYFKNENIFQGLEYLHLAAQGFYDNAIYLYGIIMLSRGQSSNRHPNVRFTKLESQQSKIRWLLAKHQDFYSWSKSQKI</sequence>
<gene>
    <name evidence="2" type="ORF">ERUC_LOCUS20925</name>
</gene>
<dbReference type="Pfam" id="PF23310">
    <property type="entry name" value="TPR_27"/>
    <property type="match status" value="1"/>
</dbReference>
<evidence type="ECO:0000313" key="2">
    <source>
        <dbReference type="EMBL" id="CAH8355170.1"/>
    </source>
</evidence>